<feature type="region of interest" description="Disordered" evidence="1">
    <location>
        <begin position="187"/>
        <end position="207"/>
    </location>
</feature>
<accession>A0AAN6LWI9</accession>
<sequence>MTPPYDLSARKDLPDPQMLSLPIRSAAGRPDIAGRQVPPTVASSSRHALPDSNLATQGDPSTKALIPTGRSESTQDVAYRNRFVPQSISDNRLPVNRMEPEDQTDEYDMDRSQREWGEPRNLRWDVDINAAMLHDPDPYEPDPLNDNMKPTEADMDIPYILFQKVQAQLNTYQAVLPNLAAEAIAKHKAASKAQPPGTEGKDDSDEEWVPLSARDLSPKEQDTVKVLLIRVEQLTDNLMSRNIEIWRLKRHCANMHKAYNDMNEAYIKANKDMSEAYIAREKEKDAEIKWLEDENFKLTLKWAEARGINIYSVKEESAQGEAMDVDAPTQLSVKGKQPCQFGDGCRDAFAARRTLVGTNRENEGV</sequence>
<feature type="region of interest" description="Disordered" evidence="1">
    <location>
        <begin position="1"/>
        <end position="74"/>
    </location>
</feature>
<evidence type="ECO:0000313" key="2">
    <source>
        <dbReference type="EMBL" id="KAK3208466.1"/>
    </source>
</evidence>
<protein>
    <submittedName>
        <fullName evidence="2">Uncharacterized protein</fullName>
    </submittedName>
</protein>
<dbReference type="AlphaFoldDB" id="A0AAN6LWI9"/>
<dbReference type="Proteomes" id="UP001280581">
    <property type="component" value="Unassembled WGS sequence"/>
</dbReference>
<evidence type="ECO:0000313" key="3">
    <source>
        <dbReference type="Proteomes" id="UP001280581"/>
    </source>
</evidence>
<organism evidence="2 3">
    <name type="scientific">Pseudopithomyces chartarum</name>
    <dbReference type="NCBI Taxonomy" id="1892770"/>
    <lineage>
        <taxon>Eukaryota</taxon>
        <taxon>Fungi</taxon>
        <taxon>Dikarya</taxon>
        <taxon>Ascomycota</taxon>
        <taxon>Pezizomycotina</taxon>
        <taxon>Dothideomycetes</taxon>
        <taxon>Pleosporomycetidae</taxon>
        <taxon>Pleosporales</taxon>
        <taxon>Massarineae</taxon>
        <taxon>Didymosphaeriaceae</taxon>
        <taxon>Pseudopithomyces</taxon>
    </lineage>
</organism>
<dbReference type="EMBL" id="WVTA01000007">
    <property type="protein sequence ID" value="KAK3208466.1"/>
    <property type="molecule type" value="Genomic_DNA"/>
</dbReference>
<comment type="caution">
    <text evidence="2">The sequence shown here is derived from an EMBL/GenBank/DDBJ whole genome shotgun (WGS) entry which is preliminary data.</text>
</comment>
<feature type="region of interest" description="Disordered" evidence="1">
    <location>
        <begin position="89"/>
        <end position="114"/>
    </location>
</feature>
<proteinExistence type="predicted"/>
<evidence type="ECO:0000256" key="1">
    <source>
        <dbReference type="SAM" id="MobiDB-lite"/>
    </source>
</evidence>
<name>A0AAN6LWI9_9PLEO</name>
<reference evidence="2 3" key="1">
    <citation type="submission" date="2021-02" db="EMBL/GenBank/DDBJ databases">
        <title>Genome assembly of Pseudopithomyces chartarum.</title>
        <authorList>
            <person name="Jauregui R."/>
            <person name="Singh J."/>
            <person name="Voisey C."/>
        </authorList>
    </citation>
    <scope>NUCLEOTIDE SEQUENCE [LARGE SCALE GENOMIC DNA]</scope>
    <source>
        <strain evidence="2 3">AGR01</strain>
    </source>
</reference>
<keyword evidence="3" id="KW-1185">Reference proteome</keyword>
<gene>
    <name evidence="2" type="ORF">GRF29_77g882869</name>
</gene>